<gene>
    <name evidence="2" type="ORF">LKMONMHP_1112</name>
</gene>
<keyword evidence="3" id="KW-1185">Reference proteome</keyword>
<protein>
    <submittedName>
        <fullName evidence="2">Uncharacterized protein</fullName>
    </submittedName>
</protein>
<sequence>MAAALALAPEALPVTAVSEFRFVPDGSRWLIQQRIFDGPWFTLRSVFDRGHAETFCDQEARKFLGNNPGWHVKTHGLTGYRFLGTGTPARAMPADNEHRLGPADCLEPGYATGRR</sequence>
<dbReference type="Proteomes" id="UP001055156">
    <property type="component" value="Unassembled WGS sequence"/>
</dbReference>
<evidence type="ECO:0000313" key="3">
    <source>
        <dbReference type="Proteomes" id="UP001055156"/>
    </source>
</evidence>
<evidence type="ECO:0000313" key="2">
    <source>
        <dbReference type="EMBL" id="GJE26263.1"/>
    </source>
</evidence>
<reference evidence="2" key="1">
    <citation type="journal article" date="2021" name="Front. Microbiol.">
        <title>Comprehensive Comparative Genomics and Phenotyping of Methylobacterium Species.</title>
        <authorList>
            <person name="Alessa O."/>
            <person name="Ogura Y."/>
            <person name="Fujitani Y."/>
            <person name="Takami H."/>
            <person name="Hayashi T."/>
            <person name="Sahin N."/>
            <person name="Tani A."/>
        </authorList>
    </citation>
    <scope>NUCLEOTIDE SEQUENCE</scope>
    <source>
        <strain evidence="2">NBRC 15689</strain>
    </source>
</reference>
<organism evidence="2 3">
    <name type="scientific">Methylobacterium organophilum</name>
    <dbReference type="NCBI Taxonomy" id="410"/>
    <lineage>
        <taxon>Bacteria</taxon>
        <taxon>Pseudomonadati</taxon>
        <taxon>Pseudomonadota</taxon>
        <taxon>Alphaproteobacteria</taxon>
        <taxon>Hyphomicrobiales</taxon>
        <taxon>Methylobacteriaceae</taxon>
        <taxon>Methylobacterium</taxon>
    </lineage>
</organism>
<dbReference type="RefSeq" id="WP_238310232.1">
    <property type="nucleotide sequence ID" value="NZ_BPQV01000003.1"/>
</dbReference>
<comment type="caution">
    <text evidence="2">The sequence shown here is derived from an EMBL/GenBank/DDBJ whole genome shotgun (WGS) entry which is preliminary data.</text>
</comment>
<reference evidence="2" key="2">
    <citation type="submission" date="2021-08" db="EMBL/GenBank/DDBJ databases">
        <authorList>
            <person name="Tani A."/>
            <person name="Ola A."/>
            <person name="Ogura Y."/>
            <person name="Katsura K."/>
            <person name="Hayashi T."/>
        </authorList>
    </citation>
    <scope>NUCLEOTIDE SEQUENCE</scope>
    <source>
        <strain evidence="2">NBRC 15689</strain>
    </source>
</reference>
<dbReference type="EMBL" id="BPQV01000003">
    <property type="protein sequence ID" value="GJE26263.1"/>
    <property type="molecule type" value="Genomic_DNA"/>
</dbReference>
<accession>A0ABQ4T4L5</accession>
<evidence type="ECO:0000256" key="1">
    <source>
        <dbReference type="SAM" id="MobiDB-lite"/>
    </source>
</evidence>
<feature type="region of interest" description="Disordered" evidence="1">
    <location>
        <begin position="91"/>
        <end position="115"/>
    </location>
</feature>
<name>A0ABQ4T4L5_METOR</name>
<proteinExistence type="predicted"/>